<evidence type="ECO:0000259" key="1">
    <source>
        <dbReference type="Pfam" id="PF01370"/>
    </source>
</evidence>
<feature type="domain" description="NAD-dependent epimerase/dehydratase" evidence="1">
    <location>
        <begin position="5"/>
        <end position="242"/>
    </location>
</feature>
<dbReference type="SUPFAM" id="SSF51735">
    <property type="entry name" value="NAD(P)-binding Rossmann-fold domains"/>
    <property type="match status" value="1"/>
</dbReference>
<dbReference type="InterPro" id="IPR051783">
    <property type="entry name" value="NAD(P)-dependent_oxidoreduct"/>
</dbReference>
<accession>A0A8G1VTJ4</accession>
<dbReference type="GO" id="GO:0005737">
    <property type="term" value="C:cytoplasm"/>
    <property type="evidence" value="ECO:0007669"/>
    <property type="project" value="TreeGrafter"/>
</dbReference>
<dbReference type="Pfam" id="PF01370">
    <property type="entry name" value="Epimerase"/>
    <property type="match status" value="1"/>
</dbReference>
<name>A0A8G1VTJ4_9EURO</name>
<sequence length="346" mass="37073">MSPKVFITGVTGFIGGDVLHGLTQTLTASSIIALVRNKSQAAVVTGRFPTVIPLIADLDSSVEIQQAASTADVVLHLASSSHVPSAKAIAEGLAKSERKSPTWIQISGASFLAGAEMKAKSFGQPGTKIYNDLDQIHEIHEILAASPQRAVDHIIRGVHATNPRVRTAMVYGPLIYGQGRGPVNQRSIQIPDLAKATLQHGHGLHLGRGLNTWSTIHVSDLTALFLRLVVESTRQVNPELWNENGIFFAESGKMSFGDIGKGIATFAHSQGFIRTPEAVEIDAAAADRLTPHGSAIWGTNAQYQAIRAREILGWRPQGPSSLEGEIERVVLAEASRNFSRPAQKLA</sequence>
<dbReference type="EMBL" id="KZ824701">
    <property type="protein sequence ID" value="RAK72152.1"/>
    <property type="molecule type" value="Genomic_DNA"/>
</dbReference>
<dbReference type="OrthoDB" id="2130169at2759"/>
<evidence type="ECO:0000313" key="2">
    <source>
        <dbReference type="EMBL" id="RAK72152.1"/>
    </source>
</evidence>
<dbReference type="PANTHER" id="PTHR48079:SF8">
    <property type="entry name" value="NAD(P)-BINDING DOMAIN-CONTAINING PROTEIN"/>
    <property type="match status" value="1"/>
</dbReference>
<proteinExistence type="predicted"/>
<dbReference type="InterPro" id="IPR036291">
    <property type="entry name" value="NAD(P)-bd_dom_sf"/>
</dbReference>
<reference evidence="2 3" key="1">
    <citation type="submission" date="2018-02" db="EMBL/GenBank/DDBJ databases">
        <title>The genomes of Aspergillus section Nigri reveals drivers in fungal speciation.</title>
        <authorList>
            <consortium name="DOE Joint Genome Institute"/>
            <person name="Vesth T.C."/>
            <person name="Nybo J."/>
            <person name="Theobald S."/>
            <person name="Brandl J."/>
            <person name="Frisvad J.C."/>
            <person name="Nielsen K.F."/>
            <person name="Lyhne E.K."/>
            <person name="Kogle M.E."/>
            <person name="Kuo A."/>
            <person name="Riley R."/>
            <person name="Clum A."/>
            <person name="Nolan M."/>
            <person name="Lipzen A."/>
            <person name="Salamov A."/>
            <person name="Henrissat B."/>
            <person name="Wiebenga A."/>
            <person name="De vries R.P."/>
            <person name="Grigoriev I.V."/>
            <person name="Mortensen U.H."/>
            <person name="Andersen M.R."/>
            <person name="Baker S.E."/>
        </authorList>
    </citation>
    <scope>NUCLEOTIDE SEQUENCE [LARGE SCALE GENOMIC DNA]</scope>
    <source>
        <strain evidence="2 3">CBS 313.89</strain>
    </source>
</reference>
<dbReference type="VEuPathDB" id="FungiDB:BO72DRAFT_452977"/>
<organism evidence="2 3">
    <name type="scientific">Aspergillus fijiensis CBS 313.89</name>
    <dbReference type="NCBI Taxonomy" id="1448319"/>
    <lineage>
        <taxon>Eukaryota</taxon>
        <taxon>Fungi</taxon>
        <taxon>Dikarya</taxon>
        <taxon>Ascomycota</taxon>
        <taxon>Pezizomycotina</taxon>
        <taxon>Eurotiomycetes</taxon>
        <taxon>Eurotiomycetidae</taxon>
        <taxon>Eurotiales</taxon>
        <taxon>Aspergillaceae</taxon>
        <taxon>Aspergillus</taxon>
    </lineage>
</organism>
<dbReference type="AlphaFoldDB" id="A0A8G1VTJ4"/>
<dbReference type="GeneID" id="63863205"/>
<protein>
    <submittedName>
        <fullName evidence="2">NAD(P)-binding protein</fullName>
    </submittedName>
</protein>
<dbReference type="GO" id="GO:0004029">
    <property type="term" value="F:aldehyde dehydrogenase (NAD+) activity"/>
    <property type="evidence" value="ECO:0007669"/>
    <property type="project" value="TreeGrafter"/>
</dbReference>
<dbReference type="Proteomes" id="UP000249789">
    <property type="component" value="Unassembled WGS sequence"/>
</dbReference>
<keyword evidence="3" id="KW-1185">Reference proteome</keyword>
<dbReference type="InterPro" id="IPR001509">
    <property type="entry name" value="Epimerase_deHydtase"/>
</dbReference>
<dbReference type="Gene3D" id="3.40.50.720">
    <property type="entry name" value="NAD(P)-binding Rossmann-like Domain"/>
    <property type="match status" value="1"/>
</dbReference>
<dbReference type="RefSeq" id="XP_040796164.1">
    <property type="nucleotide sequence ID" value="XM_040945872.1"/>
</dbReference>
<evidence type="ECO:0000313" key="3">
    <source>
        <dbReference type="Proteomes" id="UP000249789"/>
    </source>
</evidence>
<dbReference type="PANTHER" id="PTHR48079">
    <property type="entry name" value="PROTEIN YEEZ"/>
    <property type="match status" value="1"/>
</dbReference>
<gene>
    <name evidence="2" type="ORF">BO72DRAFT_452977</name>
</gene>